<keyword evidence="2" id="KW-0012">Acyltransferase</keyword>
<dbReference type="EMBL" id="LDQA01000009">
    <property type="protein sequence ID" value="KTR07613.1"/>
    <property type="molecule type" value="Genomic_DNA"/>
</dbReference>
<organism evidence="5 7">
    <name type="scientific">Aureimonas ureilytica</name>
    <dbReference type="NCBI Taxonomy" id="401562"/>
    <lineage>
        <taxon>Bacteria</taxon>
        <taxon>Pseudomonadati</taxon>
        <taxon>Pseudomonadota</taxon>
        <taxon>Alphaproteobacteria</taxon>
        <taxon>Hyphomicrobiales</taxon>
        <taxon>Aurantimonadaceae</taxon>
        <taxon>Aureimonas</taxon>
    </lineage>
</organism>
<accession>A0A175RW36</accession>
<proteinExistence type="predicted"/>
<sequence length="195" mass="21753">MERFHEIGRGKIAAIATSLEMRQRPPLRPAPEALMGEIVPWTQPDADTYLALYRKVGGAHLWFSRLYMSQAELDAVLQNPATAIFSWRVAGEDEGLLELDFSEPESCEIKYFGVSESQQGTGAARALMNHAIETAFARPVQRLWLHTNTIDHPRALAFYQRSGFVPIGQSLEIADDPRLNGALPRDAAPHVPIFD</sequence>
<evidence type="ECO:0000256" key="1">
    <source>
        <dbReference type="ARBA" id="ARBA00022679"/>
    </source>
</evidence>
<name>A0A175RW36_9HYPH</name>
<reference evidence="6 7" key="1">
    <citation type="journal article" date="2016" name="Front. Microbiol.">
        <title>Genomic Resource of Rice Seed Associated Bacteria.</title>
        <authorList>
            <person name="Midha S."/>
            <person name="Bansal K."/>
            <person name="Sharma S."/>
            <person name="Kumar N."/>
            <person name="Patil P.P."/>
            <person name="Chaudhry V."/>
            <person name="Patil P.B."/>
        </authorList>
    </citation>
    <scope>NUCLEOTIDE SEQUENCE [LARGE SCALE GENOMIC DNA]</scope>
    <source>
        <strain evidence="4 6">NS226</strain>
        <strain evidence="5 7">NS365</strain>
    </source>
</reference>
<dbReference type="PATRIC" id="fig|401562.3.peg.5088"/>
<evidence type="ECO:0000313" key="7">
    <source>
        <dbReference type="Proteomes" id="UP000078529"/>
    </source>
</evidence>
<dbReference type="PANTHER" id="PTHR43800:SF1">
    <property type="entry name" value="PEPTIDYL-LYSINE N-ACETYLTRANSFERASE YJAB"/>
    <property type="match status" value="1"/>
</dbReference>
<dbReference type="InterPro" id="IPR000182">
    <property type="entry name" value="GNAT_dom"/>
</dbReference>
<dbReference type="Proteomes" id="UP000078529">
    <property type="component" value="Unassembled WGS sequence"/>
</dbReference>
<dbReference type="EMBL" id="LDPZ01000088">
    <property type="protein sequence ID" value="KTQ80358.1"/>
    <property type="molecule type" value="Genomic_DNA"/>
</dbReference>
<dbReference type="SUPFAM" id="SSF55729">
    <property type="entry name" value="Acyl-CoA N-acyltransferases (Nat)"/>
    <property type="match status" value="1"/>
</dbReference>
<dbReference type="STRING" id="401562.NS365_03340"/>
<dbReference type="CDD" id="cd04301">
    <property type="entry name" value="NAT_SF"/>
    <property type="match status" value="1"/>
</dbReference>
<dbReference type="PANTHER" id="PTHR43800">
    <property type="entry name" value="PEPTIDYL-LYSINE N-ACETYLTRANSFERASE YJAB"/>
    <property type="match status" value="1"/>
</dbReference>
<dbReference type="InterPro" id="IPR016181">
    <property type="entry name" value="Acyl_CoA_acyltransferase"/>
</dbReference>
<dbReference type="Proteomes" id="UP000078272">
    <property type="component" value="Unassembled WGS sequence"/>
</dbReference>
<dbReference type="OrthoDB" id="275336at2"/>
<keyword evidence="1 5" id="KW-0808">Transferase</keyword>
<dbReference type="Pfam" id="PF00583">
    <property type="entry name" value="Acetyltransf_1"/>
    <property type="match status" value="1"/>
</dbReference>
<comment type="caution">
    <text evidence="5">The sequence shown here is derived from an EMBL/GenBank/DDBJ whole genome shotgun (WGS) entry which is preliminary data.</text>
</comment>
<evidence type="ECO:0000313" key="4">
    <source>
        <dbReference type="EMBL" id="KTQ80358.1"/>
    </source>
</evidence>
<dbReference type="AlphaFoldDB" id="A0A175RW36"/>
<evidence type="ECO:0000313" key="6">
    <source>
        <dbReference type="Proteomes" id="UP000078272"/>
    </source>
</evidence>
<dbReference type="Gene3D" id="3.40.630.30">
    <property type="match status" value="1"/>
</dbReference>
<keyword evidence="7" id="KW-1185">Reference proteome</keyword>
<dbReference type="RefSeq" id="WP_058598859.1">
    <property type="nucleotide sequence ID" value="NZ_LDPZ01000088.1"/>
</dbReference>
<gene>
    <name evidence="4" type="ORF">NS226_22850</name>
    <name evidence="5" type="ORF">NS365_03340</name>
</gene>
<dbReference type="PROSITE" id="PS51186">
    <property type="entry name" value="GNAT"/>
    <property type="match status" value="1"/>
</dbReference>
<evidence type="ECO:0000259" key="3">
    <source>
        <dbReference type="PROSITE" id="PS51186"/>
    </source>
</evidence>
<evidence type="ECO:0000313" key="5">
    <source>
        <dbReference type="EMBL" id="KTR07613.1"/>
    </source>
</evidence>
<protein>
    <submittedName>
        <fullName evidence="5">GCN5 family acetyltransferase</fullName>
    </submittedName>
</protein>
<evidence type="ECO:0000256" key="2">
    <source>
        <dbReference type="ARBA" id="ARBA00023315"/>
    </source>
</evidence>
<dbReference type="GO" id="GO:0016747">
    <property type="term" value="F:acyltransferase activity, transferring groups other than amino-acyl groups"/>
    <property type="evidence" value="ECO:0007669"/>
    <property type="project" value="InterPro"/>
</dbReference>
<feature type="domain" description="N-acetyltransferase" evidence="3">
    <location>
        <begin position="36"/>
        <end position="186"/>
    </location>
</feature>